<keyword evidence="3" id="KW-1185">Reference proteome</keyword>
<dbReference type="EMBL" id="OZ019898">
    <property type="protein sequence ID" value="CAK9229570.1"/>
    <property type="molecule type" value="Genomic_DNA"/>
</dbReference>
<proteinExistence type="predicted"/>
<protein>
    <recommendedName>
        <fullName evidence="1">Metallo-beta-lactamase domain-containing protein</fullName>
    </recommendedName>
</protein>
<dbReference type="PANTHER" id="PTHR46504:SF2">
    <property type="entry name" value="TRNASE Z TRZ1"/>
    <property type="match status" value="1"/>
</dbReference>
<sequence length="448" mass="49526">MQVFVHSEVSVLGASVQLQLRHLPSELSQRSVHYSRVLAFGEPVLNRVNSVSQNAFFKGEKNLRALCNRGESIMLEDESCASGSVRRSIVGANYDSSPKLARVDDCIDHSDGVTSSSFFADHVTISPFAPLVQPPDRGIGNGYGQTKLGRPKTGALEVGGFSLEGVSVGGQETCVMVPAYKVAFDSGRCPERIIHQDFLFITHPHMDHIGGICMYVASRGLLKMKKPTVIVPRCVKETVEKLFLIQRELDGSDLPVNLIGLDIGEEFNMGKNVVVKAFKTYHVVPSQGYILYSVKEKLKPEYMGLPGDKIKSLKASGVMITETIKLPEVAFTGDTTSEFITDKANQDVLNAKLLIMESTFLDNYMSVEKAHEYGHTHFSEIVSLGDHFKNKNIVLIHFSARYRQEDIFKALKELPPILQGRVVALTEGFSSKQAMLYSNKVLFIPNPL</sequence>
<organism evidence="2 3">
    <name type="scientific">Sphagnum troendelagicum</name>
    <dbReference type="NCBI Taxonomy" id="128251"/>
    <lineage>
        <taxon>Eukaryota</taxon>
        <taxon>Viridiplantae</taxon>
        <taxon>Streptophyta</taxon>
        <taxon>Embryophyta</taxon>
        <taxon>Bryophyta</taxon>
        <taxon>Sphagnophytina</taxon>
        <taxon>Sphagnopsida</taxon>
        <taxon>Sphagnales</taxon>
        <taxon>Sphagnaceae</taxon>
        <taxon>Sphagnum</taxon>
    </lineage>
</organism>
<dbReference type="SUPFAM" id="SSF56281">
    <property type="entry name" value="Metallo-hydrolase/oxidoreductase"/>
    <property type="match status" value="1"/>
</dbReference>
<dbReference type="PANTHER" id="PTHR46504">
    <property type="entry name" value="TRNASE Z TRZ1"/>
    <property type="match status" value="1"/>
</dbReference>
<reference evidence="2" key="1">
    <citation type="submission" date="2024-02" db="EMBL/GenBank/DDBJ databases">
        <authorList>
            <consortium name="ELIXIR-Norway"/>
            <consortium name="Elixir Norway"/>
        </authorList>
    </citation>
    <scope>NUCLEOTIDE SEQUENCE</scope>
</reference>
<dbReference type="Pfam" id="PF12706">
    <property type="entry name" value="Lactamase_B_2"/>
    <property type="match status" value="1"/>
</dbReference>
<name>A0ABP0UVC6_9BRYO</name>
<evidence type="ECO:0000259" key="1">
    <source>
        <dbReference type="Pfam" id="PF12706"/>
    </source>
</evidence>
<dbReference type="Proteomes" id="UP001497512">
    <property type="component" value="Chromosome 6"/>
</dbReference>
<dbReference type="InterPro" id="IPR036866">
    <property type="entry name" value="RibonucZ/Hydroxyglut_hydro"/>
</dbReference>
<gene>
    <name evidence="2" type="ORF">CSSPTR1EN2_LOCUS19799</name>
</gene>
<evidence type="ECO:0000313" key="2">
    <source>
        <dbReference type="EMBL" id="CAK9229570.1"/>
    </source>
</evidence>
<dbReference type="Gene3D" id="3.60.15.10">
    <property type="entry name" value="Ribonuclease Z/Hydroxyacylglutathione hydrolase-like"/>
    <property type="match status" value="1"/>
</dbReference>
<accession>A0ABP0UVC6</accession>
<feature type="domain" description="Metallo-beta-lactamase" evidence="1">
    <location>
        <begin position="195"/>
        <end position="398"/>
    </location>
</feature>
<evidence type="ECO:0000313" key="3">
    <source>
        <dbReference type="Proteomes" id="UP001497512"/>
    </source>
</evidence>
<dbReference type="InterPro" id="IPR001279">
    <property type="entry name" value="Metallo-B-lactamas"/>
</dbReference>